<dbReference type="Proteomes" id="UP001054837">
    <property type="component" value="Unassembled WGS sequence"/>
</dbReference>
<evidence type="ECO:0000313" key="2">
    <source>
        <dbReference type="Proteomes" id="UP001054837"/>
    </source>
</evidence>
<gene>
    <name evidence="1" type="ORF">CDAR_376861</name>
</gene>
<dbReference type="AlphaFoldDB" id="A0AAV4SWC4"/>
<reference evidence="1 2" key="1">
    <citation type="submission" date="2021-06" db="EMBL/GenBank/DDBJ databases">
        <title>Caerostris darwini draft genome.</title>
        <authorList>
            <person name="Kono N."/>
            <person name="Arakawa K."/>
        </authorList>
    </citation>
    <scope>NUCLEOTIDE SEQUENCE [LARGE SCALE GENOMIC DNA]</scope>
</reference>
<proteinExistence type="predicted"/>
<organism evidence="1 2">
    <name type="scientific">Caerostris darwini</name>
    <dbReference type="NCBI Taxonomy" id="1538125"/>
    <lineage>
        <taxon>Eukaryota</taxon>
        <taxon>Metazoa</taxon>
        <taxon>Ecdysozoa</taxon>
        <taxon>Arthropoda</taxon>
        <taxon>Chelicerata</taxon>
        <taxon>Arachnida</taxon>
        <taxon>Araneae</taxon>
        <taxon>Araneomorphae</taxon>
        <taxon>Entelegynae</taxon>
        <taxon>Araneoidea</taxon>
        <taxon>Araneidae</taxon>
        <taxon>Caerostris</taxon>
    </lineage>
</organism>
<name>A0AAV4SWC4_9ARAC</name>
<keyword evidence="2" id="KW-1185">Reference proteome</keyword>
<sequence>MSVWHLYPFQNERHHPLFHFSKIAEGSREDFSKRFLLRCSSLRSRATASSLSRGTPHFASLRSSPAFTSLHLLNSPGGSVWRRVSNGGAGAEGNVTLPARPIGTPPAIFTVAAVTPNGNRFRVRFGFVREGVVRSVGKKTPPLLALSFTHLETISGSLVKHPWKLQCSLEER</sequence>
<protein>
    <submittedName>
        <fullName evidence="1">Uncharacterized protein</fullName>
    </submittedName>
</protein>
<evidence type="ECO:0000313" key="1">
    <source>
        <dbReference type="EMBL" id="GIY36867.1"/>
    </source>
</evidence>
<comment type="caution">
    <text evidence="1">The sequence shown here is derived from an EMBL/GenBank/DDBJ whole genome shotgun (WGS) entry which is preliminary data.</text>
</comment>
<accession>A0AAV4SWC4</accession>
<dbReference type="EMBL" id="BPLQ01008377">
    <property type="protein sequence ID" value="GIY36867.1"/>
    <property type="molecule type" value="Genomic_DNA"/>
</dbReference>